<keyword evidence="12" id="KW-1185">Reference proteome</keyword>
<dbReference type="EMBL" id="ABJB010306820">
    <property type="status" value="NOT_ANNOTATED_CDS"/>
    <property type="molecule type" value="Genomic_DNA"/>
</dbReference>
<dbReference type="FunFam" id="1.10.10.60:FF:000400">
    <property type="entry name" value="Orthopedia, isoform H"/>
    <property type="match status" value="1"/>
</dbReference>
<dbReference type="SMART" id="SM00389">
    <property type="entry name" value="HOX"/>
    <property type="match status" value="1"/>
</dbReference>
<evidence type="ECO:0000256" key="4">
    <source>
        <dbReference type="ARBA" id="ARBA00023155"/>
    </source>
</evidence>
<feature type="compositionally biased region" description="Basic and acidic residues" evidence="8">
    <location>
        <begin position="54"/>
        <end position="63"/>
    </location>
</feature>
<feature type="region of interest" description="Disordered" evidence="8">
    <location>
        <begin position="52"/>
        <end position="110"/>
    </location>
</feature>
<dbReference type="PROSITE" id="PS00027">
    <property type="entry name" value="HOMEOBOX_1"/>
    <property type="match status" value="1"/>
</dbReference>
<dbReference type="PANTHER" id="PTHR46770">
    <property type="entry name" value="HOMEOBOX PROTEIN ORTHOPEDIA"/>
    <property type="match status" value="1"/>
</dbReference>
<dbReference type="EMBL" id="ABJB010478328">
    <property type="status" value="NOT_ANNOTATED_CDS"/>
    <property type="molecule type" value="Genomic_DNA"/>
</dbReference>
<evidence type="ECO:0000313" key="12">
    <source>
        <dbReference type="Proteomes" id="UP000001555"/>
    </source>
</evidence>
<evidence type="ECO:0000256" key="5">
    <source>
        <dbReference type="ARBA" id="ARBA00023242"/>
    </source>
</evidence>
<reference evidence="11" key="2">
    <citation type="submission" date="2020-05" db="UniProtKB">
        <authorList>
            <consortium name="EnsemblMetazoa"/>
        </authorList>
    </citation>
    <scope>IDENTIFICATION</scope>
    <source>
        <strain evidence="11">wikel</strain>
    </source>
</reference>
<dbReference type="GO" id="GO:0000981">
    <property type="term" value="F:DNA-binding transcription factor activity, RNA polymerase II-specific"/>
    <property type="evidence" value="ECO:0000318"/>
    <property type="project" value="GO_Central"/>
</dbReference>
<name>B7QKI3_IXOSC</name>
<dbReference type="InterPro" id="IPR051895">
    <property type="entry name" value="OTP_Homeobox"/>
</dbReference>
<dbReference type="InterPro" id="IPR009057">
    <property type="entry name" value="Homeodomain-like_sf"/>
</dbReference>
<dbReference type="EMBL" id="ABJB010766069">
    <property type="status" value="NOT_ANNOTATED_CDS"/>
    <property type="molecule type" value="Genomic_DNA"/>
</dbReference>
<comment type="similarity">
    <text evidence="2">Belongs to the paired homeobox family. Bicoid subfamily.</text>
</comment>
<evidence type="ECO:0000256" key="8">
    <source>
        <dbReference type="SAM" id="MobiDB-lite"/>
    </source>
</evidence>
<proteinExistence type="inferred from homology"/>
<dbReference type="SUPFAM" id="SSF46689">
    <property type="entry name" value="Homeodomain-like"/>
    <property type="match status" value="1"/>
</dbReference>
<evidence type="ECO:0000256" key="6">
    <source>
        <dbReference type="PROSITE-ProRule" id="PRU00108"/>
    </source>
</evidence>
<dbReference type="EMBL" id="ABJB010380944">
    <property type="status" value="NOT_ANNOTATED_CDS"/>
    <property type="molecule type" value="Genomic_DNA"/>
</dbReference>
<dbReference type="EMBL" id="ABJB011091864">
    <property type="status" value="NOT_ANNOTATED_CDS"/>
    <property type="molecule type" value="Genomic_DNA"/>
</dbReference>
<dbReference type="EMBL" id="DS959910">
    <property type="protein sequence ID" value="EEC19355.1"/>
    <property type="molecule type" value="Genomic_DNA"/>
</dbReference>
<dbReference type="EMBL" id="ABJB010623398">
    <property type="status" value="NOT_ANNOTATED_CDS"/>
    <property type="molecule type" value="Genomic_DNA"/>
</dbReference>
<dbReference type="InterPro" id="IPR017970">
    <property type="entry name" value="Homeobox_CS"/>
</dbReference>
<comment type="subcellular location">
    <subcellularLocation>
        <location evidence="1 6 7">Nucleus</location>
    </subcellularLocation>
</comment>
<keyword evidence="3 6" id="KW-0238">DNA-binding</keyword>
<dbReference type="EnsemblMetazoa" id="ISCW013772-RA">
    <property type="protein sequence ID" value="ISCW013772-PA"/>
    <property type="gene ID" value="ISCW013772"/>
</dbReference>
<dbReference type="OrthoDB" id="6159439at2759"/>
<dbReference type="InterPro" id="IPR000047">
    <property type="entry name" value="HTH_motif"/>
</dbReference>
<dbReference type="GO" id="GO:0000977">
    <property type="term" value="F:RNA polymerase II transcription regulatory region sequence-specific DNA binding"/>
    <property type="evidence" value="ECO:0000318"/>
    <property type="project" value="GO_Central"/>
</dbReference>
<sequence>MSRRLLPMDVRRAPDTLMRNPMADIHEGRQRALEFSLHLLKTYSYNAGLQQSHEAVKASDQDSLKPVPEPSPQGHPTLQGSAQVTHHSSHGGDADKPAKQKRHRTRFTPAQLQELERSFSKTHYPDIFMREELAMRIGLTESRVQVWFQNRRAKWKKRKKTSGVFRSPGALLPSHSLPPFGSVGAAAAAAEAAAGLASFGSADGGAPPRWAPHAAMQQMGHLGPALARQPPLGPPSSMPAIAQVSCVYGEQVDRNQHSLGRGLSKCFG</sequence>
<dbReference type="HOGENOM" id="CLU_1039315_0_0_1"/>
<accession>B7QKI3</accession>
<dbReference type="GO" id="GO:0048666">
    <property type="term" value="P:neuron development"/>
    <property type="evidence" value="ECO:0000318"/>
    <property type="project" value="GO_Central"/>
</dbReference>
<keyword evidence="5 6" id="KW-0539">Nucleus</keyword>
<dbReference type="VEuPathDB" id="VectorBase:ISCP_000411"/>
<evidence type="ECO:0000256" key="2">
    <source>
        <dbReference type="ARBA" id="ARBA00006503"/>
    </source>
</evidence>
<dbReference type="EMBL" id="ABJB010018305">
    <property type="status" value="NOT_ANNOTATED_CDS"/>
    <property type="molecule type" value="Genomic_DNA"/>
</dbReference>
<dbReference type="Proteomes" id="UP000001555">
    <property type="component" value="Unassembled WGS sequence"/>
</dbReference>
<dbReference type="EC" id="3.5.4.4" evidence="10"/>
<dbReference type="Pfam" id="PF00046">
    <property type="entry name" value="Homeodomain"/>
    <property type="match status" value="1"/>
</dbReference>
<dbReference type="PaxDb" id="6945-B7QKI3"/>
<feature type="domain" description="Homeobox" evidence="9">
    <location>
        <begin position="98"/>
        <end position="158"/>
    </location>
</feature>
<dbReference type="InParanoid" id="B7QKI3"/>
<evidence type="ECO:0000256" key="3">
    <source>
        <dbReference type="ARBA" id="ARBA00023125"/>
    </source>
</evidence>
<dbReference type="VEuPathDB" id="VectorBase:ISCI013772"/>
<dbReference type="CDD" id="cd00086">
    <property type="entry name" value="homeodomain"/>
    <property type="match status" value="1"/>
</dbReference>
<dbReference type="AlphaFoldDB" id="B7QKI3"/>
<dbReference type="VEuPathDB" id="VectorBase:ISCW013772"/>
<evidence type="ECO:0000256" key="1">
    <source>
        <dbReference type="ARBA" id="ARBA00004123"/>
    </source>
</evidence>
<gene>
    <name evidence="11" type="primary">8042621</name>
    <name evidence="10" type="ORF">IscW_ISCW013772</name>
</gene>
<dbReference type="InterPro" id="IPR001356">
    <property type="entry name" value="HD"/>
</dbReference>
<dbReference type="GO" id="GO:0016787">
    <property type="term" value="F:hydrolase activity"/>
    <property type="evidence" value="ECO:0007669"/>
    <property type="project" value="UniProtKB-KW"/>
</dbReference>
<keyword evidence="4 6" id="KW-0371">Homeobox</keyword>
<keyword evidence="10" id="KW-0378">Hydrolase</keyword>
<dbReference type="PANTHER" id="PTHR46770:SF1">
    <property type="entry name" value="HOMEOBOX PROTEIN ORTHOPEDIA"/>
    <property type="match status" value="1"/>
</dbReference>
<evidence type="ECO:0000259" key="9">
    <source>
        <dbReference type="PROSITE" id="PS50071"/>
    </source>
</evidence>
<dbReference type="PROSITE" id="PS50071">
    <property type="entry name" value="HOMEOBOX_2"/>
    <property type="match status" value="1"/>
</dbReference>
<dbReference type="PRINTS" id="PR00031">
    <property type="entry name" value="HTHREPRESSR"/>
</dbReference>
<reference evidence="10 12" key="1">
    <citation type="submission" date="2008-03" db="EMBL/GenBank/DDBJ databases">
        <title>Annotation of Ixodes scapularis.</title>
        <authorList>
            <consortium name="Ixodes scapularis Genome Project Consortium"/>
            <person name="Caler E."/>
            <person name="Hannick L.I."/>
            <person name="Bidwell S."/>
            <person name="Joardar V."/>
            <person name="Thiagarajan M."/>
            <person name="Amedeo P."/>
            <person name="Galinsky K.J."/>
            <person name="Schobel S."/>
            <person name="Inman J."/>
            <person name="Hostetler J."/>
            <person name="Miller J."/>
            <person name="Hammond M."/>
            <person name="Megy K."/>
            <person name="Lawson D."/>
            <person name="Kodira C."/>
            <person name="Sutton G."/>
            <person name="Meyer J."/>
            <person name="Hill C.A."/>
            <person name="Birren B."/>
            <person name="Nene V."/>
            <person name="Collins F."/>
            <person name="Alarcon-Chaidez F."/>
            <person name="Wikel S."/>
            <person name="Strausberg R."/>
        </authorList>
    </citation>
    <scope>NUCLEOTIDE SEQUENCE [LARGE SCALE GENOMIC DNA]</scope>
    <source>
        <strain evidence="12">Wikel</strain>
        <strain evidence="10">Wikel colony</strain>
    </source>
</reference>
<dbReference type="GO" id="GO:0005634">
    <property type="term" value="C:nucleus"/>
    <property type="evidence" value="ECO:0000318"/>
    <property type="project" value="GO_Central"/>
</dbReference>
<feature type="DNA-binding region" description="Homeobox" evidence="6">
    <location>
        <begin position="100"/>
        <end position="159"/>
    </location>
</feature>
<dbReference type="Gene3D" id="1.10.10.60">
    <property type="entry name" value="Homeodomain-like"/>
    <property type="match status" value="1"/>
</dbReference>
<feature type="compositionally biased region" description="Polar residues" evidence="8">
    <location>
        <begin position="74"/>
        <end position="86"/>
    </location>
</feature>
<evidence type="ECO:0000256" key="7">
    <source>
        <dbReference type="RuleBase" id="RU000682"/>
    </source>
</evidence>
<dbReference type="GO" id="GO:0006357">
    <property type="term" value="P:regulation of transcription by RNA polymerase II"/>
    <property type="evidence" value="ECO:0000318"/>
    <property type="project" value="GO_Central"/>
</dbReference>
<evidence type="ECO:0000313" key="11">
    <source>
        <dbReference type="EnsemblMetazoa" id="ISCW013772-PA"/>
    </source>
</evidence>
<evidence type="ECO:0000313" key="10">
    <source>
        <dbReference type="EMBL" id="EEC19355.1"/>
    </source>
</evidence>
<dbReference type="EMBL" id="ABJB010234946">
    <property type="status" value="NOT_ANNOTATED_CDS"/>
    <property type="molecule type" value="Genomic_DNA"/>
</dbReference>
<organism>
    <name type="scientific">Ixodes scapularis</name>
    <name type="common">Black-legged tick</name>
    <name type="synonym">Deer tick</name>
    <dbReference type="NCBI Taxonomy" id="6945"/>
    <lineage>
        <taxon>Eukaryota</taxon>
        <taxon>Metazoa</taxon>
        <taxon>Ecdysozoa</taxon>
        <taxon>Arthropoda</taxon>
        <taxon>Chelicerata</taxon>
        <taxon>Arachnida</taxon>
        <taxon>Acari</taxon>
        <taxon>Parasitiformes</taxon>
        <taxon>Ixodida</taxon>
        <taxon>Ixodoidea</taxon>
        <taxon>Ixodidae</taxon>
        <taxon>Ixodinae</taxon>
        <taxon>Ixodes</taxon>
    </lineage>
</organism>
<dbReference type="STRING" id="6945.B7QKI3"/>
<protein>
    <submittedName>
        <fullName evidence="10 11">Homeobox domain, putative</fullName>
        <ecNumber evidence="10">3.5.4.4</ecNumber>
    </submittedName>
</protein>